<proteinExistence type="predicted"/>
<evidence type="ECO:0000313" key="3">
    <source>
        <dbReference type="Proteomes" id="UP000219369"/>
    </source>
</evidence>
<feature type="transmembrane region" description="Helical" evidence="1">
    <location>
        <begin position="148"/>
        <end position="170"/>
    </location>
</feature>
<gene>
    <name evidence="2" type="ORF">FRV6_13103</name>
</gene>
<dbReference type="Proteomes" id="UP000219369">
    <property type="component" value="Unassembled WGS sequence"/>
</dbReference>
<dbReference type="GO" id="GO:0003824">
    <property type="term" value="F:catalytic activity"/>
    <property type="evidence" value="ECO:0007669"/>
    <property type="project" value="InterPro"/>
</dbReference>
<keyword evidence="1" id="KW-0472">Membrane</keyword>
<protein>
    <submittedName>
        <fullName evidence="2">Uncharacterized protein</fullName>
    </submittedName>
</protein>
<sequence length="275" mass="30314">MHMLASFPSIRIGLMVGIGAGIPKIKKDCKTNKNRDLRNIRLGDVIVSQLGGTHGGVKQYDFGKAIAGGDFQPSGFLNSPPRALLNAVGVLRQLHEGGESDMPTILNGILENLNNATPLYECPGPELDRAKPSDSEPTSLKWNEAAKWGVIGIASAIIIPITGWTVRWLFKRYRNRSLHHEHGQMPVYDRQPAWPAPARGQDLDTLRDWIDEVSLQPRAEPLGTLSTDLEMQPLDEDSVAPQISPQEFGDDLMQGEWLCRMPVAHLRDSGSETLV</sequence>
<dbReference type="EMBL" id="FMJY01000008">
    <property type="protein sequence ID" value="SCO88975.1"/>
    <property type="molecule type" value="Genomic_DNA"/>
</dbReference>
<dbReference type="InterPro" id="IPR035994">
    <property type="entry name" value="Nucleoside_phosphorylase_sf"/>
</dbReference>
<reference evidence="3" key="1">
    <citation type="submission" date="2016-09" db="EMBL/GenBank/DDBJ databases">
        <authorList>
            <person name="Guldener U."/>
        </authorList>
    </citation>
    <scope>NUCLEOTIDE SEQUENCE [LARGE SCALE GENOMIC DNA]</scope>
    <source>
        <strain evidence="3">V64-1</strain>
    </source>
</reference>
<evidence type="ECO:0000313" key="2">
    <source>
        <dbReference type="EMBL" id="SCO88975.1"/>
    </source>
</evidence>
<dbReference type="GO" id="GO:0009116">
    <property type="term" value="P:nucleoside metabolic process"/>
    <property type="evidence" value="ECO:0007669"/>
    <property type="project" value="InterPro"/>
</dbReference>
<dbReference type="AlphaFoldDB" id="A0A2H3TMR5"/>
<keyword evidence="1" id="KW-0812">Transmembrane</keyword>
<dbReference type="InterPro" id="IPR053137">
    <property type="entry name" value="NLR-like"/>
</dbReference>
<accession>A0A2H3TMR5</accession>
<evidence type="ECO:0000256" key="1">
    <source>
        <dbReference type="SAM" id="Phobius"/>
    </source>
</evidence>
<name>A0A2H3TMR5_FUSOX</name>
<dbReference type="PANTHER" id="PTHR46082:SF11">
    <property type="entry name" value="AAA+ ATPASE DOMAIN-CONTAINING PROTEIN-RELATED"/>
    <property type="match status" value="1"/>
</dbReference>
<dbReference type="PANTHER" id="PTHR46082">
    <property type="entry name" value="ATP/GTP-BINDING PROTEIN-RELATED"/>
    <property type="match status" value="1"/>
</dbReference>
<organism evidence="2 3">
    <name type="scientific">Fusarium oxysporum</name>
    <name type="common">Fusarium vascular wilt</name>
    <dbReference type="NCBI Taxonomy" id="5507"/>
    <lineage>
        <taxon>Eukaryota</taxon>
        <taxon>Fungi</taxon>
        <taxon>Dikarya</taxon>
        <taxon>Ascomycota</taxon>
        <taxon>Pezizomycotina</taxon>
        <taxon>Sordariomycetes</taxon>
        <taxon>Hypocreomycetidae</taxon>
        <taxon>Hypocreales</taxon>
        <taxon>Nectriaceae</taxon>
        <taxon>Fusarium</taxon>
        <taxon>Fusarium oxysporum species complex</taxon>
    </lineage>
</organism>
<dbReference type="Gene3D" id="3.40.50.1580">
    <property type="entry name" value="Nucleoside phosphorylase domain"/>
    <property type="match status" value="1"/>
</dbReference>
<keyword evidence="1" id="KW-1133">Transmembrane helix</keyword>
<dbReference type="OrthoDB" id="1577640at2759"/>